<dbReference type="HOGENOM" id="CLU_263379_0_0_1"/>
<reference evidence="2 3" key="2">
    <citation type="journal article" date="2008" name="Nature">
        <title>The Phaeodactylum genome reveals the evolutionary history of diatom genomes.</title>
        <authorList>
            <person name="Bowler C."/>
            <person name="Allen A.E."/>
            <person name="Badger J.H."/>
            <person name="Grimwood J."/>
            <person name="Jabbari K."/>
            <person name="Kuo A."/>
            <person name="Maheswari U."/>
            <person name="Martens C."/>
            <person name="Maumus F."/>
            <person name="Otillar R.P."/>
            <person name="Rayko E."/>
            <person name="Salamov A."/>
            <person name="Vandepoele K."/>
            <person name="Beszteri B."/>
            <person name="Gruber A."/>
            <person name="Heijde M."/>
            <person name="Katinka M."/>
            <person name="Mock T."/>
            <person name="Valentin K."/>
            <person name="Verret F."/>
            <person name="Berges J.A."/>
            <person name="Brownlee C."/>
            <person name="Cadoret J.P."/>
            <person name="Chiovitti A."/>
            <person name="Choi C.J."/>
            <person name="Coesel S."/>
            <person name="De Martino A."/>
            <person name="Detter J.C."/>
            <person name="Durkin C."/>
            <person name="Falciatore A."/>
            <person name="Fournet J."/>
            <person name="Haruta M."/>
            <person name="Huysman M.J."/>
            <person name="Jenkins B.D."/>
            <person name="Jiroutova K."/>
            <person name="Jorgensen R.E."/>
            <person name="Joubert Y."/>
            <person name="Kaplan A."/>
            <person name="Kroger N."/>
            <person name="Kroth P.G."/>
            <person name="La Roche J."/>
            <person name="Lindquist E."/>
            <person name="Lommer M."/>
            <person name="Martin-Jezequel V."/>
            <person name="Lopez P.J."/>
            <person name="Lucas S."/>
            <person name="Mangogna M."/>
            <person name="McGinnis K."/>
            <person name="Medlin L.K."/>
            <person name="Montsant A."/>
            <person name="Oudot-Le Secq M.P."/>
            <person name="Napoli C."/>
            <person name="Obornik M."/>
            <person name="Parker M.S."/>
            <person name="Petit J.L."/>
            <person name="Porcel B.M."/>
            <person name="Poulsen N."/>
            <person name="Robison M."/>
            <person name="Rychlewski L."/>
            <person name="Rynearson T.A."/>
            <person name="Schmutz J."/>
            <person name="Shapiro H."/>
            <person name="Siaut M."/>
            <person name="Stanley M."/>
            <person name="Sussman M.R."/>
            <person name="Taylor A.R."/>
            <person name="Vardi A."/>
            <person name="von Dassow P."/>
            <person name="Vyverman W."/>
            <person name="Willis A."/>
            <person name="Wyrwicz L.S."/>
            <person name="Rokhsar D.S."/>
            <person name="Weissenbach J."/>
            <person name="Armbrust E.V."/>
            <person name="Green B.R."/>
            <person name="Van de Peer Y."/>
            <person name="Grigoriev I.V."/>
        </authorList>
    </citation>
    <scope>NUCLEOTIDE SEQUENCE [LARGE SCALE GENOMIC DNA]</scope>
    <source>
        <strain evidence="2 3">CCMP1335</strain>
    </source>
</reference>
<protein>
    <submittedName>
        <fullName evidence="2">Uncharacterized protein</fullName>
    </submittedName>
</protein>
<dbReference type="AlphaFoldDB" id="B8CFX6"/>
<feature type="region of interest" description="Disordered" evidence="1">
    <location>
        <begin position="117"/>
        <end position="213"/>
    </location>
</feature>
<proteinExistence type="predicted"/>
<evidence type="ECO:0000256" key="1">
    <source>
        <dbReference type="SAM" id="MobiDB-lite"/>
    </source>
</evidence>
<dbReference type="PaxDb" id="35128-Thaps25783"/>
<feature type="region of interest" description="Disordered" evidence="1">
    <location>
        <begin position="277"/>
        <end position="308"/>
    </location>
</feature>
<feature type="region of interest" description="Disordered" evidence="1">
    <location>
        <begin position="350"/>
        <end position="371"/>
    </location>
</feature>
<organism evidence="2 3">
    <name type="scientific">Thalassiosira pseudonana</name>
    <name type="common">Marine diatom</name>
    <name type="synonym">Cyclotella nana</name>
    <dbReference type="NCBI Taxonomy" id="35128"/>
    <lineage>
        <taxon>Eukaryota</taxon>
        <taxon>Sar</taxon>
        <taxon>Stramenopiles</taxon>
        <taxon>Ochrophyta</taxon>
        <taxon>Bacillariophyta</taxon>
        <taxon>Coscinodiscophyceae</taxon>
        <taxon>Thalassiosirophycidae</taxon>
        <taxon>Thalassiosirales</taxon>
        <taxon>Thalassiosiraceae</taxon>
        <taxon>Thalassiosira</taxon>
    </lineage>
</organism>
<name>B8CFX6_THAPS</name>
<feature type="region of interest" description="Disordered" evidence="1">
    <location>
        <begin position="1"/>
        <end position="69"/>
    </location>
</feature>
<keyword evidence="3" id="KW-1185">Reference proteome</keyword>
<feature type="compositionally biased region" description="Basic and acidic residues" evidence="1">
    <location>
        <begin position="163"/>
        <end position="189"/>
    </location>
</feature>
<evidence type="ECO:0000313" key="3">
    <source>
        <dbReference type="Proteomes" id="UP000001449"/>
    </source>
</evidence>
<dbReference type="GeneID" id="7449423"/>
<feature type="compositionally biased region" description="Polar residues" evidence="1">
    <location>
        <begin position="350"/>
        <end position="369"/>
    </location>
</feature>
<gene>
    <name evidence="2" type="ORF">THAPSDRAFT_25783</name>
</gene>
<dbReference type="eggNOG" id="ENOG502QX76">
    <property type="taxonomic scope" value="Eukaryota"/>
</dbReference>
<feature type="compositionally biased region" description="Polar residues" evidence="1">
    <location>
        <begin position="192"/>
        <end position="204"/>
    </location>
</feature>
<dbReference type="InParanoid" id="B8CFX6"/>
<sequence length="1278" mass="142851">MSDDALIGVSVDVGDETHPSGTKSNRQRKSSPGDPSKKRRRPTTQAYSSSSSTKRLKKPPPTPAPPKSLVKFLRDDTSALEYFNSLQANLVYDVDKAKRDAAQWKKKAEARAKLLQRYETNNGVAKSGNRAQVEVEKKIHKQKQTQKKGERVDDDVDGALMEQSDKTEYKSSVESKGERRVADSEDVHPHQNGKSEYNPSTAAKNETDEGDQTEWDKIFEDISSSDDSDLDVVKEDTSTSQLNNTLQRKRRILQKLKDAKKCLDALGVSLVEVEVETTTKQPDETSEQPVSTLDPIGTNKEGDASDDQVAIPSIPSTVIERTLHRQPDEKVAAEMMASLNRLIKASSFIGSNTEPDSSANHDNTIPNNEDTVEANKRLSHEERAFRCRMRKQYHPFSRGGKLHTPNVYYSEEEMERMQHEREGGGVWTLHPSSVGLKHVLFILSVVDSYCRDDQDDDAWDSIFDSDEAAGDEQLGEEELIILRVGMRNRCCITERVLSSLDIEITRTWALTDRATYLTEPAVHFHPADIIIDEQDNETQNEGELGTSGYSEKTYKRLANIEERIAHARIATLLHRSRDDWQKASELVVGYVVSSTPSIGVESYPKLPPVLSLCVLEALLSAEDYIPINVEGNETAKTQPNEETSWFNQYIRHFAGADVDLQTGLLKAIAYSIHVVGRIWKERSLCSDDRIRDVALVELAAYKRLLSLVDSEWLNDTTFHSLDEENVTIVGRKVLSSSLKAFYSTPDNDDEGIKPTSNMYAVSGIWCTLSLLTMGDIDRIVELCEKTLVRLKSTRRLKDGCLALLPACCSAYTCIMKRAWDNMKLLSATGRHTAAAFTVEDRISPLLESAIENVDPSDWSNIDAIVQCCVLIGDGGRLLQLAKSVLPWLTRAVLDRSSVDYVTSTDKRVFVSRLVTAFVDAGEIPTVRVINLKRRPDRLLDFMSYASHEEQMLVLKGPAKMRHKSYLSRKKKTTVETCENGDSSGDYAFDGLCSNDELEDQLANRLEGGKGSLADFVKAKWRPGDLRAFDREARNDSELVRTNVTEKACSLSHIASWMGVEKTLSEANSSNANEVGDDVASWYQQKLIRMFKIAGFARGAALSRENADMEPVPVCVILEDDAVLVDRFVERLQLLLEELPRDFHFCSLGYSRPKSAPLIEYSSQLGIPSCLWYLTGYILSLDGARHLIKSLPVVGPVDSWIGLKMCSNWDNTFGHNIGVGKHTKTHAKLPSRKDLAKILQFRAYAAMVPLCAQKVGTTSTSTMTRATWRDKDTDIVYSG</sequence>
<evidence type="ECO:0000313" key="2">
    <source>
        <dbReference type="EMBL" id="EED87873.1"/>
    </source>
</evidence>
<dbReference type="OMA" id="LPRDFHF"/>
<dbReference type="EMBL" id="CM000653">
    <property type="protein sequence ID" value="EED87873.1"/>
    <property type="molecule type" value="Genomic_DNA"/>
</dbReference>
<dbReference type="KEGG" id="tps:THAPSDRAFT_25783"/>
<dbReference type="Proteomes" id="UP000001449">
    <property type="component" value="Chromosome 22"/>
</dbReference>
<reference evidence="2 3" key="1">
    <citation type="journal article" date="2004" name="Science">
        <title>The genome of the diatom Thalassiosira pseudonana: ecology, evolution, and metabolism.</title>
        <authorList>
            <person name="Armbrust E.V."/>
            <person name="Berges J.A."/>
            <person name="Bowler C."/>
            <person name="Green B.R."/>
            <person name="Martinez D."/>
            <person name="Putnam N.H."/>
            <person name="Zhou S."/>
            <person name="Allen A.E."/>
            <person name="Apt K.E."/>
            <person name="Bechner M."/>
            <person name="Brzezinski M.A."/>
            <person name="Chaal B.K."/>
            <person name="Chiovitti A."/>
            <person name="Davis A.K."/>
            <person name="Demarest M.S."/>
            <person name="Detter J.C."/>
            <person name="Glavina T."/>
            <person name="Goodstein D."/>
            <person name="Hadi M.Z."/>
            <person name="Hellsten U."/>
            <person name="Hildebrand M."/>
            <person name="Jenkins B.D."/>
            <person name="Jurka J."/>
            <person name="Kapitonov V.V."/>
            <person name="Kroger N."/>
            <person name="Lau W.W."/>
            <person name="Lane T.W."/>
            <person name="Larimer F.W."/>
            <person name="Lippmeier J.C."/>
            <person name="Lucas S."/>
            <person name="Medina M."/>
            <person name="Montsant A."/>
            <person name="Obornik M."/>
            <person name="Parker M.S."/>
            <person name="Palenik B."/>
            <person name="Pazour G.J."/>
            <person name="Richardson P.M."/>
            <person name="Rynearson T.A."/>
            <person name="Saito M.A."/>
            <person name="Schwartz D.C."/>
            <person name="Thamatrakoln K."/>
            <person name="Valentin K."/>
            <person name="Vardi A."/>
            <person name="Wilkerson F.P."/>
            <person name="Rokhsar D.S."/>
        </authorList>
    </citation>
    <scope>NUCLEOTIDE SEQUENCE [LARGE SCALE GENOMIC DNA]</scope>
    <source>
        <strain evidence="2 3">CCMP1335</strain>
    </source>
</reference>
<dbReference type="RefSeq" id="XP_002295093.1">
    <property type="nucleotide sequence ID" value="XM_002295057.1"/>
</dbReference>
<accession>B8CFX6</accession>